<dbReference type="InterPro" id="IPR008861">
    <property type="entry name" value="GpX-like"/>
</dbReference>
<dbReference type="Pfam" id="PF05489">
    <property type="entry name" value="Phage_tail_X"/>
    <property type="match status" value="1"/>
</dbReference>
<dbReference type="Proteomes" id="UP000717981">
    <property type="component" value="Unassembled WGS sequence"/>
</dbReference>
<proteinExistence type="predicted"/>
<sequence length="70" mass="7580">MRVAARQHDTLDALCWRHLGRTAGVVEQALDLNPGLAALGPVLPIGTVVILPDTPPATEPHVQRLVQLWN</sequence>
<evidence type="ECO:0000313" key="2">
    <source>
        <dbReference type="Proteomes" id="UP000717981"/>
    </source>
</evidence>
<dbReference type="RefSeq" id="WP_211365139.1">
    <property type="nucleotide sequence ID" value="NZ_PDWK01000001.1"/>
</dbReference>
<accession>A0A921P6B4</accession>
<protein>
    <submittedName>
        <fullName evidence="1">Phage tail protein</fullName>
    </submittedName>
</protein>
<evidence type="ECO:0000313" key="1">
    <source>
        <dbReference type="EMBL" id="KAF1690907.1"/>
    </source>
</evidence>
<name>A0A921P6B4_9GAMM</name>
<dbReference type="EMBL" id="PDWK01000001">
    <property type="protein sequence ID" value="KAF1690907.1"/>
    <property type="molecule type" value="Genomic_DNA"/>
</dbReference>
<organism evidence="1 2">
    <name type="scientific">Pseudoxanthomonas taiwanensis</name>
    <dbReference type="NCBI Taxonomy" id="176598"/>
    <lineage>
        <taxon>Bacteria</taxon>
        <taxon>Pseudomonadati</taxon>
        <taxon>Pseudomonadota</taxon>
        <taxon>Gammaproteobacteria</taxon>
        <taxon>Lysobacterales</taxon>
        <taxon>Lysobacteraceae</taxon>
        <taxon>Pseudoxanthomonas</taxon>
    </lineage>
</organism>
<gene>
    <name evidence="1" type="ORF">CR938_00040</name>
</gene>
<reference evidence="1" key="1">
    <citation type="submission" date="2017-10" db="EMBL/GenBank/DDBJ databases">
        <title>Whole genome sequencing of members of genus Pseudoxanthomonas.</title>
        <authorList>
            <person name="Kumar S."/>
            <person name="Bansal K."/>
            <person name="Kaur A."/>
            <person name="Patil P."/>
            <person name="Sharma S."/>
            <person name="Patil P.B."/>
        </authorList>
    </citation>
    <scope>NUCLEOTIDE SEQUENCE</scope>
    <source>
        <strain evidence="1">DSM 22914</strain>
    </source>
</reference>
<dbReference type="AlphaFoldDB" id="A0A921P6B4"/>
<keyword evidence="2" id="KW-1185">Reference proteome</keyword>
<comment type="caution">
    <text evidence="1">The sequence shown here is derived from an EMBL/GenBank/DDBJ whole genome shotgun (WGS) entry which is preliminary data.</text>
</comment>